<dbReference type="PANTHER" id="PTHR47272:SF2">
    <property type="entry name" value="PIGGYBAC TRANSPOSABLE ELEMENT-DERIVED PROTEIN 3-LIKE"/>
    <property type="match status" value="1"/>
</dbReference>
<dbReference type="VEuPathDB" id="VectorBase:ISCW008016"/>
<dbReference type="EMBL" id="DS798517">
    <property type="protein sequence ID" value="EEC10535.1"/>
    <property type="molecule type" value="Genomic_DNA"/>
</dbReference>
<gene>
    <name evidence="2" type="ORF">IscW_ISCW008016</name>
</gene>
<dbReference type="HOGENOM" id="CLU_065229_0_0_1"/>
<dbReference type="VEuPathDB" id="VectorBase:ISCI008016"/>
<protein>
    <recommendedName>
        <fullName evidence="1">PiggyBac transposable element-derived protein domain-containing protein</fullName>
    </recommendedName>
</protein>
<dbReference type="PANTHER" id="PTHR47272">
    <property type="entry name" value="DDE_TNP_1_7 DOMAIN-CONTAINING PROTEIN"/>
    <property type="match status" value="1"/>
</dbReference>
<dbReference type="EMBL" id="ABJB011023851">
    <property type="status" value="NOT_ANNOTATED_CDS"/>
    <property type="molecule type" value="Genomic_DNA"/>
</dbReference>
<accession>B7PVB3</accession>
<dbReference type="STRING" id="6945.B7PVB3"/>
<reference evidence="3" key="2">
    <citation type="submission" date="2020-05" db="UniProtKB">
        <authorList>
            <consortium name="EnsemblMetazoa"/>
        </authorList>
    </citation>
    <scope>IDENTIFICATION</scope>
    <source>
        <strain evidence="3">wikel</strain>
    </source>
</reference>
<dbReference type="AlphaFoldDB" id="B7PVB3"/>
<organism>
    <name type="scientific">Ixodes scapularis</name>
    <name type="common">Black-legged tick</name>
    <name type="synonym">Deer tick</name>
    <dbReference type="NCBI Taxonomy" id="6945"/>
    <lineage>
        <taxon>Eukaryota</taxon>
        <taxon>Metazoa</taxon>
        <taxon>Ecdysozoa</taxon>
        <taxon>Arthropoda</taxon>
        <taxon>Chelicerata</taxon>
        <taxon>Arachnida</taxon>
        <taxon>Acari</taxon>
        <taxon>Parasitiformes</taxon>
        <taxon>Ixodida</taxon>
        <taxon>Ixodoidea</taxon>
        <taxon>Ixodidae</taxon>
        <taxon>Ixodinae</taxon>
        <taxon>Ixodes</taxon>
    </lineage>
</organism>
<dbReference type="Proteomes" id="UP000001555">
    <property type="component" value="Unassembled WGS sequence"/>
</dbReference>
<dbReference type="VEuPathDB" id="VectorBase:ISCP_011138"/>
<dbReference type="InParanoid" id="B7PVB3"/>
<dbReference type="PaxDb" id="6945-B7PVB3"/>
<evidence type="ECO:0000259" key="1">
    <source>
        <dbReference type="Pfam" id="PF13843"/>
    </source>
</evidence>
<name>B7PVB3_IXOSC</name>
<reference evidence="2 4" key="1">
    <citation type="submission" date="2008-03" db="EMBL/GenBank/DDBJ databases">
        <title>Annotation of Ixodes scapularis.</title>
        <authorList>
            <consortium name="Ixodes scapularis Genome Project Consortium"/>
            <person name="Caler E."/>
            <person name="Hannick L.I."/>
            <person name="Bidwell S."/>
            <person name="Joardar V."/>
            <person name="Thiagarajan M."/>
            <person name="Amedeo P."/>
            <person name="Galinsky K.J."/>
            <person name="Schobel S."/>
            <person name="Inman J."/>
            <person name="Hostetler J."/>
            <person name="Miller J."/>
            <person name="Hammond M."/>
            <person name="Megy K."/>
            <person name="Lawson D."/>
            <person name="Kodira C."/>
            <person name="Sutton G."/>
            <person name="Meyer J."/>
            <person name="Hill C.A."/>
            <person name="Birren B."/>
            <person name="Nene V."/>
            <person name="Collins F."/>
            <person name="Alarcon-Chaidez F."/>
            <person name="Wikel S."/>
            <person name="Strausberg R."/>
        </authorList>
    </citation>
    <scope>NUCLEOTIDE SEQUENCE [LARGE SCALE GENOMIC DNA]</scope>
    <source>
        <strain evidence="4">Wikel</strain>
        <strain evidence="2">Wikel colony</strain>
    </source>
</reference>
<dbReference type="EnsemblMetazoa" id="ISCW008016-RA">
    <property type="protein sequence ID" value="ISCW008016-PA"/>
    <property type="gene ID" value="ISCW008016"/>
</dbReference>
<sequence>MPNDRSMERGESHCRVRSDDKLCLVKLKDNKSVLLLSTAFGTVPGGKCRWWSKDEKKRVDVTQPDIVDKYNQHMGGVDLIDRYVAYYRITVRSRKWTVRVLTHFPDMACCNSWIEYLKDCDNAMVLKKERLDLLHFKAVIANMLIQAESSTARGSRENAQIDQEPTARKRTKVIPLPPNEVRYDMTGHFPEHVKLKFQMKCRNPHCNEKSRVKCTKCHVFLCLQNKNCFLDFHNR</sequence>
<dbReference type="OrthoDB" id="6515644at2759"/>
<dbReference type="Pfam" id="PF13843">
    <property type="entry name" value="DDE_Tnp_1_7"/>
    <property type="match status" value="1"/>
</dbReference>
<evidence type="ECO:0000313" key="2">
    <source>
        <dbReference type="EMBL" id="EEC10535.1"/>
    </source>
</evidence>
<proteinExistence type="predicted"/>
<dbReference type="InterPro" id="IPR029526">
    <property type="entry name" value="PGBD"/>
</dbReference>
<evidence type="ECO:0000313" key="3">
    <source>
        <dbReference type="EnsemblMetazoa" id="ISCW008016-PA"/>
    </source>
</evidence>
<keyword evidence="4" id="KW-1185">Reference proteome</keyword>
<feature type="domain" description="PiggyBac transposable element-derived protein" evidence="1">
    <location>
        <begin position="6"/>
        <end position="113"/>
    </location>
</feature>
<evidence type="ECO:0000313" key="4">
    <source>
        <dbReference type="Proteomes" id="UP000001555"/>
    </source>
</evidence>